<keyword evidence="2" id="KW-0812">Transmembrane</keyword>
<keyword evidence="4" id="KW-1185">Reference proteome</keyword>
<dbReference type="InterPro" id="IPR003423">
    <property type="entry name" value="OMP_efflux"/>
</dbReference>
<dbReference type="PANTHER" id="PTHR30203">
    <property type="entry name" value="OUTER MEMBRANE CATION EFFLUX PROTEIN"/>
    <property type="match status" value="1"/>
</dbReference>
<dbReference type="STRING" id="60547.GCA_000751215_05430"/>
<protein>
    <submittedName>
        <fullName evidence="3">Secretion protein</fullName>
    </submittedName>
</protein>
<keyword evidence="2" id="KW-0564">Palmitate</keyword>
<dbReference type="PANTHER" id="PTHR30203:SF33">
    <property type="entry name" value="BLR4455 PROTEIN"/>
    <property type="match status" value="1"/>
</dbReference>
<dbReference type="NCBIfam" id="TIGR01845">
    <property type="entry name" value="outer_NodT"/>
    <property type="match status" value="1"/>
</dbReference>
<dbReference type="Proteomes" id="UP000027466">
    <property type="component" value="Unassembled WGS sequence"/>
</dbReference>
<evidence type="ECO:0000313" key="4">
    <source>
        <dbReference type="Proteomes" id="UP000027466"/>
    </source>
</evidence>
<dbReference type="InterPro" id="IPR010131">
    <property type="entry name" value="MdtP/NodT-like"/>
</dbReference>
<dbReference type="SUPFAM" id="SSF56954">
    <property type="entry name" value="Outer membrane efflux proteins (OEP)"/>
    <property type="match status" value="1"/>
</dbReference>
<name>A0A069PPX1_9BURK</name>
<comment type="caution">
    <text evidence="3">The sequence shown here is derived from an EMBL/GenBank/DDBJ whole genome shotgun (WGS) entry which is preliminary data.</text>
</comment>
<proteinExistence type="inferred from homology"/>
<keyword evidence="2" id="KW-0449">Lipoprotein</keyword>
<organism evidence="3 4">
    <name type="scientific">Caballeronia glathei</name>
    <dbReference type="NCBI Taxonomy" id="60547"/>
    <lineage>
        <taxon>Bacteria</taxon>
        <taxon>Pseudomonadati</taxon>
        <taxon>Pseudomonadota</taxon>
        <taxon>Betaproteobacteria</taxon>
        <taxon>Burkholderiales</taxon>
        <taxon>Burkholderiaceae</taxon>
        <taxon>Caballeronia</taxon>
    </lineage>
</organism>
<comment type="subcellular location">
    <subcellularLocation>
        <location evidence="2">Cell membrane</location>
        <topology evidence="2">Lipid-anchor</topology>
    </subcellularLocation>
</comment>
<keyword evidence="2" id="KW-1134">Transmembrane beta strand</keyword>
<evidence type="ECO:0000313" key="3">
    <source>
        <dbReference type="EMBL" id="KDR42497.1"/>
    </source>
</evidence>
<gene>
    <name evidence="3" type="ORF">BG61_09160</name>
</gene>
<sequence>MRHVKPAFARAGTLVGTLLALVAPLAGCSLAPVYTQPHTTMLPMSYKGTGPFVLAHPEDQLAHGPWWKMFGDSELDRLEAGLAAANPDLQAAQETYTQARDVVAEARSQLFPQLSAQAFASQNAESAHTLFHSLASSPSLPLEEASLGYGAAATWEPDFWGEIRNRTRFAKANAQATAALVATARLSLEMQLASDYMMLRGLDAQHAVYTKTLVYYRDAVNITKLRYTGKIGSGLDLERARDQLATAQAADTDIEAQRAVLEHAIAVLAGQNPSTFALPPGNLKQFAIPAIPVGVPSALLQRRPDIAATEREMAAANAAIGVARAAFYPNIQLSANFGFENNGIGLASLPDSLWSIGASAMLPLFEGGLRRAEEQQSWSSFHQAADTYRSTVLKAFQQVEDQLSLTNTLATEYKQQSDAVTASLKAQDIAMQLYTSGLNDYLNVTVAQIAALSAELSKVQVKARRLQTAVDLIGALGGGWSAQDLPTPKETVPFSPIALRTSPQDVRAR</sequence>
<comment type="similarity">
    <text evidence="1 2">Belongs to the outer membrane factor (OMF) (TC 1.B.17) family.</text>
</comment>
<reference evidence="3 4" key="1">
    <citation type="submission" date="2014-03" db="EMBL/GenBank/DDBJ databases">
        <title>Draft Genome Sequences of Four Burkholderia Strains.</title>
        <authorList>
            <person name="Liu X.Y."/>
            <person name="Li C.X."/>
            <person name="Xu J.H."/>
        </authorList>
    </citation>
    <scope>NUCLEOTIDE SEQUENCE [LARGE SCALE GENOMIC DNA]</scope>
    <source>
        <strain evidence="3 4">DSM 50014</strain>
    </source>
</reference>
<keyword evidence="2" id="KW-0472">Membrane</keyword>
<dbReference type="Gene3D" id="2.20.200.10">
    <property type="entry name" value="Outer membrane efflux proteins (OEP)"/>
    <property type="match status" value="1"/>
</dbReference>
<evidence type="ECO:0000256" key="2">
    <source>
        <dbReference type="RuleBase" id="RU362097"/>
    </source>
</evidence>
<dbReference type="EMBL" id="JFHC01000016">
    <property type="protein sequence ID" value="KDR42497.1"/>
    <property type="molecule type" value="Genomic_DNA"/>
</dbReference>
<dbReference type="GO" id="GO:0015562">
    <property type="term" value="F:efflux transmembrane transporter activity"/>
    <property type="evidence" value="ECO:0007669"/>
    <property type="project" value="InterPro"/>
</dbReference>
<dbReference type="Gene3D" id="1.20.1600.10">
    <property type="entry name" value="Outer membrane efflux proteins (OEP)"/>
    <property type="match status" value="1"/>
</dbReference>
<dbReference type="AlphaFoldDB" id="A0A069PPX1"/>
<accession>A0A069PPX1</accession>
<dbReference type="Pfam" id="PF02321">
    <property type="entry name" value="OEP"/>
    <property type="match status" value="2"/>
</dbReference>
<evidence type="ECO:0000256" key="1">
    <source>
        <dbReference type="ARBA" id="ARBA00007613"/>
    </source>
</evidence>
<dbReference type="GO" id="GO:0005886">
    <property type="term" value="C:plasma membrane"/>
    <property type="evidence" value="ECO:0007669"/>
    <property type="project" value="UniProtKB-SubCell"/>
</dbReference>